<evidence type="ECO:0000313" key="1">
    <source>
        <dbReference type="EMBL" id="EGQ77167.1"/>
    </source>
</evidence>
<dbReference type="Proteomes" id="UP000004982">
    <property type="component" value="Unassembled WGS sequence"/>
</dbReference>
<dbReference type="EMBL" id="AFQE01000061">
    <property type="protein sequence ID" value="EGQ77167.1"/>
    <property type="molecule type" value="Genomic_DNA"/>
</dbReference>
<name>A0AA36UJL4_9NEIS</name>
<gene>
    <name evidence="1" type="ORF">HMPREF9418_1283</name>
</gene>
<sequence>MRFGTSCKYGNTLGLQQSSETQFSPFQTTSIVPSNHKRQI</sequence>
<protein>
    <submittedName>
        <fullName evidence="1">Uncharacterized protein</fullName>
    </submittedName>
</protein>
<comment type="caution">
    <text evidence="1">The sequence shown here is derived from an EMBL/GenBank/DDBJ whole genome shotgun (WGS) entry which is preliminary data.</text>
</comment>
<dbReference type="AlphaFoldDB" id="A0AA36UJL4"/>
<evidence type="ECO:0000313" key="2">
    <source>
        <dbReference type="Proteomes" id="UP000004982"/>
    </source>
</evidence>
<organism evidence="1 2">
    <name type="scientific">Neisseria macacae ATCC 33926</name>
    <dbReference type="NCBI Taxonomy" id="997348"/>
    <lineage>
        <taxon>Bacteria</taxon>
        <taxon>Pseudomonadati</taxon>
        <taxon>Pseudomonadota</taxon>
        <taxon>Betaproteobacteria</taxon>
        <taxon>Neisseriales</taxon>
        <taxon>Neisseriaceae</taxon>
        <taxon>Neisseria</taxon>
    </lineage>
</organism>
<accession>A0AA36UJL4</accession>
<proteinExistence type="predicted"/>
<reference evidence="1 2" key="1">
    <citation type="submission" date="2011-05" db="EMBL/GenBank/DDBJ databases">
        <authorList>
            <person name="Muzny D."/>
            <person name="Qin X."/>
            <person name="Deng J."/>
            <person name="Jiang H."/>
            <person name="Liu Y."/>
            <person name="Qu J."/>
            <person name="Song X.-Z."/>
            <person name="Zhang L."/>
            <person name="Thornton R."/>
            <person name="Coyle M."/>
            <person name="Francisco L."/>
            <person name="Jackson L."/>
            <person name="Javaid M."/>
            <person name="Korchina V."/>
            <person name="Kovar C."/>
            <person name="Mata R."/>
            <person name="Mathew T."/>
            <person name="Ngo R."/>
            <person name="Nguyen L."/>
            <person name="Nguyen N."/>
            <person name="Okwuonu G."/>
            <person name="Ongeri F."/>
            <person name="Pham C."/>
            <person name="Simmons D."/>
            <person name="Wilczek-Boney K."/>
            <person name="Hale W."/>
            <person name="Jakkamsetti A."/>
            <person name="Pham P."/>
            <person name="Ruth R."/>
            <person name="San Lucas F."/>
            <person name="Warren J."/>
            <person name="Zhang J."/>
            <person name="Zhao Z."/>
            <person name="Zhou C."/>
            <person name="Zhu D."/>
            <person name="Lee S."/>
            <person name="Bess C."/>
            <person name="Blankenburg K."/>
            <person name="Forbes L."/>
            <person name="Fu Q."/>
            <person name="Gubbala S."/>
            <person name="Hirani K."/>
            <person name="Jayaseelan J.C."/>
            <person name="Lara F."/>
            <person name="Munidasa M."/>
            <person name="Palculict T."/>
            <person name="Patil S."/>
            <person name="Pu L.-L."/>
            <person name="Saada N."/>
            <person name="Tang L."/>
            <person name="Weissenberger G."/>
            <person name="Zhu Y."/>
            <person name="Hemphill L."/>
            <person name="Shang Y."/>
            <person name="Youmans B."/>
            <person name="Ayvaz T."/>
            <person name="Ross M."/>
            <person name="Santibanez J."/>
            <person name="Aqrawi P."/>
            <person name="Gross S."/>
            <person name="Joshi V."/>
            <person name="Fowler G."/>
            <person name="Nazareth L."/>
            <person name="Reid J."/>
            <person name="Worley K."/>
            <person name="Petrosino J."/>
            <person name="Highlander S."/>
            <person name="Gibbs R."/>
        </authorList>
    </citation>
    <scope>NUCLEOTIDE SEQUENCE [LARGE SCALE GENOMIC DNA]</scope>
    <source>
        <strain evidence="1 2">ATCC 33926</strain>
    </source>
</reference>